<dbReference type="InterPro" id="IPR011009">
    <property type="entry name" value="Kinase-like_dom_sf"/>
</dbReference>
<gene>
    <name evidence="3" type="ORF">VKT23_020447</name>
</gene>
<dbReference type="Pfam" id="PF17667">
    <property type="entry name" value="Pkinase_fungal"/>
    <property type="match status" value="1"/>
</dbReference>
<feature type="domain" description="Protein kinase" evidence="2">
    <location>
        <begin position="327"/>
        <end position="710"/>
    </location>
</feature>
<comment type="caution">
    <text evidence="3">The sequence shown here is derived from an EMBL/GenBank/DDBJ whole genome shotgun (WGS) entry which is preliminary data.</text>
</comment>
<dbReference type="PROSITE" id="PS50011">
    <property type="entry name" value="PROTEIN_KINASE_DOM"/>
    <property type="match status" value="1"/>
</dbReference>
<dbReference type="Proteomes" id="UP001498398">
    <property type="component" value="Unassembled WGS sequence"/>
</dbReference>
<dbReference type="InterPro" id="IPR000719">
    <property type="entry name" value="Prot_kinase_dom"/>
</dbReference>
<name>A0ABR1IJ19_9AGAR</name>
<dbReference type="EMBL" id="JBANRG010000134">
    <property type="protein sequence ID" value="KAK7433983.1"/>
    <property type="molecule type" value="Genomic_DNA"/>
</dbReference>
<protein>
    <recommendedName>
        <fullName evidence="2">Protein kinase domain-containing protein</fullName>
    </recommendedName>
</protein>
<evidence type="ECO:0000313" key="4">
    <source>
        <dbReference type="Proteomes" id="UP001498398"/>
    </source>
</evidence>
<dbReference type="PANTHER" id="PTHR38248:SF2">
    <property type="entry name" value="FUNK1 11"/>
    <property type="match status" value="1"/>
</dbReference>
<keyword evidence="4" id="KW-1185">Reference proteome</keyword>
<sequence>MTAFSRNEKFYLNTDTRIYSREQLEVVAEESKQASGTDTPRKIPATASASFRQGDLEDKRLKLLDNLGNAAYLCNLTGFLQHYLPPLPEGVNISEIIEKLRQDKKVNDDNLFEAFCEKPKEIGSLTENKIFFKLREVFEAIMEAITALWPKLKQNFDFRLNPDVKLDSDRKSSTKPDAYWVNIDMDDPAKGEKIKWYNLGFPAEFKKGDNVDARDDDIRKLLYNMQQTMSLDPRRRFTFGLTVENVKARLWFCCRGCLLATEDFNFMKDLEVMVHFFVSVAFASETQLGWDPSIRLNEEESSKQRSRIYDIDFDGETYTTQTIITDHSAEGLLGRGTRVWRVKKKEGTANEGNDSKRSFVLKDAWINTDGRLSEEQIYRQIKEDVESLPDKDSALELFLRHVMKPRSRTVQIFEDGKKQDDNTFGLILRGFTDFLNGNKVLVLNKKKQLTDSKTQSVGLSVASLQNDSLRKRGLGAPARPAQSKRHERNLYEQFATTLYDETSLENIFKAVSDTAKVLKVIHAAGWVHRDISVNNVYFSQDGFGVLSDLEYAKKKQDATTHSDFITGTIQFMASEVARQKYLYHLASLEMPKNVFRHNDLHDLESLRWILVWILVFRDDTAKPLGPSNQTPRERLSLELFPNQPINRREFLDDFPDISSVLSPTLIPAATVVRALGIRLRDAYQHAERELGKEPQIDEKLAGFPEAHDAFLKVMNDDFKELVDELAGIELEPISLSDVQRPPAAKRARTSTKATSSTTKKGKNLPKKTQAGSSTERRQSQRIRANAATSAKNEK</sequence>
<dbReference type="Gene3D" id="1.10.510.10">
    <property type="entry name" value="Transferase(Phosphotransferase) domain 1"/>
    <property type="match status" value="1"/>
</dbReference>
<proteinExistence type="predicted"/>
<evidence type="ECO:0000256" key="1">
    <source>
        <dbReference type="SAM" id="MobiDB-lite"/>
    </source>
</evidence>
<feature type="region of interest" description="Disordered" evidence="1">
    <location>
        <begin position="737"/>
        <end position="794"/>
    </location>
</feature>
<dbReference type="PANTHER" id="PTHR38248">
    <property type="entry name" value="FUNK1 6"/>
    <property type="match status" value="1"/>
</dbReference>
<dbReference type="InterPro" id="IPR040976">
    <property type="entry name" value="Pkinase_fungal"/>
</dbReference>
<evidence type="ECO:0000313" key="3">
    <source>
        <dbReference type="EMBL" id="KAK7433983.1"/>
    </source>
</evidence>
<organism evidence="3 4">
    <name type="scientific">Marasmiellus scandens</name>
    <dbReference type="NCBI Taxonomy" id="2682957"/>
    <lineage>
        <taxon>Eukaryota</taxon>
        <taxon>Fungi</taxon>
        <taxon>Dikarya</taxon>
        <taxon>Basidiomycota</taxon>
        <taxon>Agaricomycotina</taxon>
        <taxon>Agaricomycetes</taxon>
        <taxon>Agaricomycetidae</taxon>
        <taxon>Agaricales</taxon>
        <taxon>Marasmiineae</taxon>
        <taxon>Omphalotaceae</taxon>
        <taxon>Marasmiellus</taxon>
    </lineage>
</organism>
<accession>A0ABR1IJ19</accession>
<dbReference type="SUPFAM" id="SSF56112">
    <property type="entry name" value="Protein kinase-like (PK-like)"/>
    <property type="match status" value="1"/>
</dbReference>
<reference evidence="3 4" key="1">
    <citation type="submission" date="2024-01" db="EMBL/GenBank/DDBJ databases">
        <title>A draft genome for the cacao thread blight pathogen Marasmiellus scandens.</title>
        <authorList>
            <person name="Baruah I.K."/>
            <person name="Leung J."/>
            <person name="Bukari Y."/>
            <person name="Amoako-Attah I."/>
            <person name="Meinhardt L.W."/>
            <person name="Bailey B.A."/>
            <person name="Cohen S.P."/>
        </authorList>
    </citation>
    <scope>NUCLEOTIDE SEQUENCE [LARGE SCALE GENOMIC DNA]</scope>
    <source>
        <strain evidence="3 4">GH-19</strain>
    </source>
</reference>
<evidence type="ECO:0000259" key="2">
    <source>
        <dbReference type="PROSITE" id="PS50011"/>
    </source>
</evidence>